<proteinExistence type="inferred from homology"/>
<dbReference type="GO" id="GO:0005524">
    <property type="term" value="F:ATP binding"/>
    <property type="evidence" value="ECO:0007669"/>
    <property type="project" value="UniProtKB-KW"/>
</dbReference>
<evidence type="ECO:0000256" key="10">
    <source>
        <dbReference type="RuleBase" id="RU003410"/>
    </source>
</evidence>
<dbReference type="InterPro" id="IPR013346">
    <property type="entry name" value="NrdE_NrdA_C"/>
</dbReference>
<organism evidence="12 13">
    <name type="scientific">Enterococcus phage vB_EfaM_Ef2.3</name>
    <dbReference type="NCBI Taxonomy" id="2546634"/>
    <lineage>
        <taxon>Viruses</taxon>
        <taxon>Duplodnaviria</taxon>
        <taxon>Heunggongvirae</taxon>
        <taxon>Uroviricota</taxon>
        <taxon>Caudoviricetes</taxon>
        <taxon>Herelleviridae</taxon>
        <taxon>Brockvirinae</taxon>
        <taxon>Kochikohdavirus</taxon>
        <taxon>Kochikohdavirus Ef23</taxon>
    </lineage>
</organism>
<dbReference type="InterPro" id="IPR013509">
    <property type="entry name" value="RNR_lsu_N"/>
</dbReference>
<dbReference type="PROSITE" id="PS00089">
    <property type="entry name" value="RIBORED_LARGE"/>
    <property type="match status" value="1"/>
</dbReference>
<dbReference type="Gene3D" id="3.20.70.20">
    <property type="match status" value="1"/>
</dbReference>
<evidence type="ECO:0000256" key="2">
    <source>
        <dbReference type="ARBA" id="ARBA00012274"/>
    </source>
</evidence>
<evidence type="ECO:0000256" key="8">
    <source>
        <dbReference type="ARBA" id="ARBA00023157"/>
    </source>
</evidence>
<protein>
    <recommendedName>
        <fullName evidence="2 10">Ribonucleoside-diphosphate reductase</fullName>
        <ecNumber evidence="2 10">1.17.4.1</ecNumber>
    </recommendedName>
</protein>
<name>A0A4D6DUQ5_9CAUD</name>
<dbReference type="InterPro" id="IPR000788">
    <property type="entry name" value="RNR_lg_C"/>
</dbReference>
<evidence type="ECO:0000256" key="6">
    <source>
        <dbReference type="ARBA" id="ARBA00023002"/>
    </source>
</evidence>
<dbReference type="InterPro" id="IPR008926">
    <property type="entry name" value="RNR_R1-su_N"/>
</dbReference>
<keyword evidence="7 10" id="KW-0215">Deoxyribonucleotide synthesis</keyword>
<dbReference type="NCBIfam" id="TIGR04170">
    <property type="entry name" value="RNR_1b_NrdE"/>
    <property type="match status" value="1"/>
</dbReference>
<dbReference type="EC" id="1.17.4.1" evidence="2 10"/>
<dbReference type="InterPro" id="IPR013554">
    <property type="entry name" value="RNR_N"/>
</dbReference>
<evidence type="ECO:0000256" key="1">
    <source>
        <dbReference type="ARBA" id="ARBA00010406"/>
    </source>
</evidence>
<dbReference type="UniPathway" id="UPA00326"/>
<dbReference type="GO" id="GO:0004748">
    <property type="term" value="F:ribonucleoside-diphosphate reductase activity, thioredoxin disulfide as acceptor"/>
    <property type="evidence" value="ECO:0007669"/>
    <property type="project" value="UniProtKB-EC"/>
</dbReference>
<evidence type="ECO:0000256" key="7">
    <source>
        <dbReference type="ARBA" id="ARBA00023116"/>
    </source>
</evidence>
<keyword evidence="6 10" id="KW-0560">Oxidoreductase</keyword>
<comment type="similarity">
    <text evidence="1 10">Belongs to the ribonucleoside diphosphate reductase large chain family.</text>
</comment>
<dbReference type="PANTHER" id="PTHR11573:SF30">
    <property type="entry name" value="RIBONUCLEOSIDE-DIPHOSPHATE REDUCTASE 2 SUBUNIT ALPHA"/>
    <property type="match status" value="1"/>
</dbReference>
<dbReference type="SUPFAM" id="SSF48168">
    <property type="entry name" value="R1 subunit of ribonucleotide reductase, N-terminal domain"/>
    <property type="match status" value="1"/>
</dbReference>
<dbReference type="Proteomes" id="UP000297011">
    <property type="component" value="Segment"/>
</dbReference>
<dbReference type="Pfam" id="PF00317">
    <property type="entry name" value="Ribonuc_red_lgN"/>
    <property type="match status" value="1"/>
</dbReference>
<evidence type="ECO:0000256" key="4">
    <source>
        <dbReference type="ARBA" id="ARBA00022741"/>
    </source>
</evidence>
<dbReference type="GO" id="GO:0009263">
    <property type="term" value="P:deoxyribonucleotide biosynthetic process"/>
    <property type="evidence" value="ECO:0007669"/>
    <property type="project" value="UniProtKB-KW"/>
</dbReference>
<dbReference type="EMBL" id="MK721192">
    <property type="protein sequence ID" value="QBZ70075.1"/>
    <property type="molecule type" value="Genomic_DNA"/>
</dbReference>
<dbReference type="InterPro" id="IPR026459">
    <property type="entry name" value="RNR_1b_NrdE"/>
</dbReference>
<feature type="domain" description="Ribonucleotide reductase large subunit" evidence="11">
    <location>
        <begin position="553"/>
        <end position="575"/>
    </location>
</feature>
<dbReference type="Gene3D" id="1.10.1650.20">
    <property type="match status" value="1"/>
</dbReference>
<accession>A0A4D6DUQ5</accession>
<evidence type="ECO:0000256" key="9">
    <source>
        <dbReference type="ARBA" id="ARBA00047754"/>
    </source>
</evidence>
<keyword evidence="3" id="KW-0021">Allosteric enzyme</keyword>
<comment type="function">
    <text evidence="10">Provides the precursors necessary for DNA synthesis. Catalyzes the biosynthesis of deoxyribonucleotides from the corresponding ribonucleotides.</text>
</comment>
<comment type="catalytic activity">
    <reaction evidence="9 10">
        <text>a 2'-deoxyribonucleoside 5'-diphosphate + [thioredoxin]-disulfide + H2O = a ribonucleoside 5'-diphosphate + [thioredoxin]-dithiol</text>
        <dbReference type="Rhea" id="RHEA:23252"/>
        <dbReference type="Rhea" id="RHEA-COMP:10698"/>
        <dbReference type="Rhea" id="RHEA-COMP:10700"/>
        <dbReference type="ChEBI" id="CHEBI:15377"/>
        <dbReference type="ChEBI" id="CHEBI:29950"/>
        <dbReference type="ChEBI" id="CHEBI:50058"/>
        <dbReference type="ChEBI" id="CHEBI:57930"/>
        <dbReference type="ChEBI" id="CHEBI:73316"/>
        <dbReference type="EC" id="1.17.4.1"/>
    </reaction>
</comment>
<keyword evidence="5" id="KW-0067">ATP-binding</keyword>
<reference evidence="12 13" key="1">
    <citation type="submission" date="2019-03" db="EMBL/GenBank/DDBJ databases">
        <title>Bacteriophages that Target Cytolytic Enterococcus faecalis Reduce Features of Ethanol-induced Liver Disease.</title>
        <authorList>
            <person name="Fouts D.E."/>
            <person name="Duan Y."/>
            <person name="White R.C."/>
            <person name="Nguyen K."/>
            <person name="Singh I."/>
            <person name="Schnabl B."/>
        </authorList>
    </citation>
    <scope>NUCLEOTIDE SEQUENCE [LARGE SCALE GENOMIC DNA]</scope>
</reference>
<dbReference type="Pfam" id="PF08343">
    <property type="entry name" value="RNR_N"/>
    <property type="match status" value="1"/>
</dbReference>
<evidence type="ECO:0000313" key="13">
    <source>
        <dbReference type="Proteomes" id="UP000297011"/>
    </source>
</evidence>
<dbReference type="Pfam" id="PF02867">
    <property type="entry name" value="Ribonuc_red_lgC"/>
    <property type="match status" value="1"/>
</dbReference>
<dbReference type="CDD" id="cd01679">
    <property type="entry name" value="RNR_I"/>
    <property type="match status" value="1"/>
</dbReference>
<evidence type="ECO:0000259" key="11">
    <source>
        <dbReference type="PROSITE" id="PS00089"/>
    </source>
</evidence>
<keyword evidence="4" id="KW-0547">Nucleotide-binding</keyword>
<dbReference type="InterPro" id="IPR039718">
    <property type="entry name" value="Rrm1"/>
</dbReference>
<keyword evidence="8" id="KW-1015">Disulfide bond</keyword>
<dbReference type="PANTHER" id="PTHR11573">
    <property type="entry name" value="RIBONUCLEOSIDE-DIPHOSPHATE REDUCTASE LARGE CHAIN"/>
    <property type="match status" value="1"/>
</dbReference>
<dbReference type="NCBIfam" id="TIGR02506">
    <property type="entry name" value="NrdE_NrdA"/>
    <property type="match status" value="1"/>
</dbReference>
<evidence type="ECO:0000256" key="3">
    <source>
        <dbReference type="ARBA" id="ARBA00022533"/>
    </source>
</evidence>
<evidence type="ECO:0000313" key="12">
    <source>
        <dbReference type="EMBL" id="QBZ70075.1"/>
    </source>
</evidence>
<dbReference type="SUPFAM" id="SSF51998">
    <property type="entry name" value="PFL-like glycyl radical enzymes"/>
    <property type="match status" value="1"/>
</dbReference>
<evidence type="ECO:0000256" key="5">
    <source>
        <dbReference type="ARBA" id="ARBA00022840"/>
    </source>
</evidence>
<keyword evidence="13" id="KW-1185">Reference proteome</keyword>
<dbReference type="PRINTS" id="PR01183">
    <property type="entry name" value="RIBORDTASEM1"/>
</dbReference>
<sequence length="716" mass="80691">MNTYIELNNQLNIPNNGKIQLDKDKEAVRAFFLEHVNKNTVFFYSLEEKISYLIREGYIDKTVITDKYSMEFIKKLFKFIYSKKFRFDTFMGAYRFYKQYAMKTDDGERYLERYEDRVAFNALTMGDGDEELAMKIADELINRRYQPATPTFLNAGRLRRGEYVSCFLIQVEDSMSSIGRTLNSALQLSKLGGGVGINLSNLRALGDPIKGIEGAGSGVVPVMKMLEDGFRYANQLGQRQGAGAVYLNVFHADIMDFLSTRKENAESAKQIKTLSLGVVVPDKFYELAESGDVIHLFSPYDVAKEYGVPFSFVDIDSEYNNMIQNPNIRSKVMNARDLEEEISRLQQESGYPYIMNVSTVNKANPIDGKIIMSNLCSEILQVQTPSKLNDEQVYEELGTDISCNLGSINILNLLETSNDVVASIETMVRALTYITDVSNIKAVPTIKNGNDKAHTIGLGAMGLHAWFASNQVEYGSPESIEMTDALFELINYATLVASNKIAKERGTTFHNFENSKYADGSYFDEYVPTLNQEISSKVAEVFDGVVLPNVKDWETLRNSIIEGGLYHQNRLAVAPNGSIAYVNETTSSLHPIISMIEERQDGKTGKTYYPAPRLSEKTIPYYKSAYNTSMIDVINVYATAQKHIDQGMSLTLFMRSELPENLYPWKVEGGATSTRDLTLLRHYAWKKGIKTIYYVRTFTEEDGSEVGVSECESCTI</sequence>